<dbReference type="PANTHER" id="PTHR36108:SF13">
    <property type="entry name" value="COLOSSIN-B-RELATED"/>
    <property type="match status" value="1"/>
</dbReference>
<dbReference type="InterPro" id="IPR013783">
    <property type="entry name" value="Ig-like_fold"/>
</dbReference>
<evidence type="ECO:0000256" key="2">
    <source>
        <dbReference type="ARBA" id="ARBA00022525"/>
    </source>
</evidence>
<dbReference type="InterPro" id="IPR041033">
    <property type="entry name" value="SpaA_PFL_dom_1"/>
</dbReference>
<feature type="transmembrane region" description="Helical" evidence="4">
    <location>
        <begin position="20"/>
        <end position="44"/>
    </location>
</feature>
<gene>
    <name evidence="6" type="ORF">S01H1_11143</name>
</gene>
<feature type="non-terminal residue" evidence="6">
    <location>
        <position position="389"/>
    </location>
</feature>
<keyword evidence="3" id="KW-0732">Signal</keyword>
<comment type="similarity">
    <text evidence="1">Belongs to the serine-aspartate repeat-containing protein (SDr) family.</text>
</comment>
<evidence type="ECO:0000256" key="4">
    <source>
        <dbReference type="SAM" id="Phobius"/>
    </source>
</evidence>
<reference evidence="6" key="1">
    <citation type="journal article" date="2014" name="Front. Microbiol.">
        <title>High frequency of phylogenetically diverse reductive dehalogenase-homologous genes in deep subseafloor sedimentary metagenomes.</title>
        <authorList>
            <person name="Kawai M."/>
            <person name="Futagami T."/>
            <person name="Toyoda A."/>
            <person name="Takaki Y."/>
            <person name="Nishi S."/>
            <person name="Hori S."/>
            <person name="Arai W."/>
            <person name="Tsubouchi T."/>
            <person name="Morono Y."/>
            <person name="Uchiyama I."/>
            <person name="Ito T."/>
            <person name="Fujiyama A."/>
            <person name="Inagaki F."/>
            <person name="Takami H."/>
        </authorList>
    </citation>
    <scope>NUCLEOTIDE SEQUENCE</scope>
    <source>
        <strain evidence="6">Expedition CK06-06</strain>
    </source>
</reference>
<protein>
    <recommendedName>
        <fullName evidence="5">SpaA-like prealbumin fold domain-containing protein</fullName>
    </recommendedName>
</protein>
<keyword evidence="4" id="KW-1133">Transmembrane helix</keyword>
<proteinExistence type="inferred from homology"/>
<evidence type="ECO:0000256" key="3">
    <source>
        <dbReference type="ARBA" id="ARBA00022729"/>
    </source>
</evidence>
<sequence>MTAQVKKKRRSTFRVFRSLYMLGAAAFLLILGVAIIVPGGVILASNSIDSTSVADTIASVPAVLSTTTQTKVFEPVSNSSLGFSSDPADIFGGGVTPPNDEDIYEPPMEYIGGTCISGFVIDRYHEPIGTGWEVKITHEDGDSKTTTVDVDGEFNFEGLDGGVWTVELEIPDGWREFTPASFQVTLSGDEDDVECAEVRFKVKALPCLVVKKLDAGGYVDFYDLVGIAGWEMTASNDDITLTAVTDGKGEAFFYDLKPGTWVVSEEEKIGWQPARGYGYEKTIELDSPIDPGVCEELVFVNEQIYGGCIEIQKVDSIGVPLKDWRMTIIRDDGTQPNVSTFTDAYGFATFKDLSLGSWTVEEEIYDWWRPVDTSVKKVNLDKPGFCEPV</sequence>
<accession>X0SMG7</accession>
<organism evidence="6">
    <name type="scientific">marine sediment metagenome</name>
    <dbReference type="NCBI Taxonomy" id="412755"/>
    <lineage>
        <taxon>unclassified sequences</taxon>
        <taxon>metagenomes</taxon>
        <taxon>ecological metagenomes</taxon>
    </lineage>
</organism>
<keyword evidence="4" id="KW-0472">Membrane</keyword>
<dbReference type="EMBL" id="BARS01005680">
    <property type="protein sequence ID" value="GAF77052.1"/>
    <property type="molecule type" value="Genomic_DNA"/>
</dbReference>
<name>X0SMG7_9ZZZZ</name>
<keyword evidence="2" id="KW-0964">Secreted</keyword>
<feature type="domain" description="SpaA-like prealbumin fold" evidence="5">
    <location>
        <begin position="309"/>
        <end position="363"/>
    </location>
</feature>
<keyword evidence="4" id="KW-0812">Transmembrane</keyword>
<dbReference type="PANTHER" id="PTHR36108">
    <property type="entry name" value="COLOSSIN-B-RELATED"/>
    <property type="match status" value="1"/>
</dbReference>
<dbReference type="Pfam" id="PF17802">
    <property type="entry name" value="SpaA"/>
    <property type="match status" value="1"/>
</dbReference>
<evidence type="ECO:0000256" key="1">
    <source>
        <dbReference type="ARBA" id="ARBA00007257"/>
    </source>
</evidence>
<evidence type="ECO:0000259" key="5">
    <source>
        <dbReference type="Pfam" id="PF17802"/>
    </source>
</evidence>
<evidence type="ECO:0000313" key="6">
    <source>
        <dbReference type="EMBL" id="GAF77052.1"/>
    </source>
</evidence>
<dbReference type="SUPFAM" id="SSF49478">
    <property type="entry name" value="Cna protein B-type domain"/>
    <property type="match status" value="2"/>
</dbReference>
<dbReference type="AlphaFoldDB" id="X0SMG7"/>
<comment type="caution">
    <text evidence="6">The sequence shown here is derived from an EMBL/GenBank/DDBJ whole genome shotgun (WGS) entry which is preliminary data.</text>
</comment>
<dbReference type="Gene3D" id="2.60.40.10">
    <property type="entry name" value="Immunoglobulins"/>
    <property type="match status" value="2"/>
</dbReference>